<keyword evidence="11 27" id="KW-0732">Signal</keyword>
<dbReference type="SUPFAM" id="SSF111006">
    <property type="entry name" value="Dystroglycan, domain 2"/>
    <property type="match status" value="1"/>
</dbReference>
<feature type="compositionally biased region" description="Basic and acidic residues" evidence="25">
    <location>
        <begin position="1347"/>
        <end position="1357"/>
    </location>
</feature>
<dbReference type="GO" id="GO:0043236">
    <property type="term" value="F:laminin binding"/>
    <property type="evidence" value="ECO:0007669"/>
    <property type="project" value="TreeGrafter"/>
</dbReference>
<dbReference type="CDD" id="cd12087">
    <property type="entry name" value="TM_EGFR-like"/>
    <property type="match status" value="1"/>
</dbReference>
<dbReference type="GO" id="GO:0005654">
    <property type="term" value="C:nucleoplasm"/>
    <property type="evidence" value="ECO:0007669"/>
    <property type="project" value="UniProtKB-SubCell"/>
</dbReference>
<dbReference type="SUPFAM" id="SSF49313">
    <property type="entry name" value="Cadherin-like"/>
    <property type="match status" value="2"/>
</dbReference>
<comment type="subcellular location">
    <subcellularLocation>
        <location evidence="1">Cell membrane</location>
        <location evidence="1">Sarcolemma</location>
    </subcellularLocation>
    <subcellularLocation>
        <location evidence="4">Cell membrane</location>
        <topology evidence="4">Single-pass type I membrane protein</topology>
    </subcellularLocation>
    <subcellularLocation>
        <location evidence="3">Cytoplasm</location>
        <location evidence="3">Cytoskeleton</location>
    </subcellularLocation>
    <subcellularLocation>
        <location evidence="5">Nucleus</location>
        <location evidence="5">Nucleoplasm</location>
    </subcellularLocation>
    <subcellularLocation>
        <location evidence="24">Postsynaptic cell membrane</location>
    </subcellularLocation>
    <subcellularLocation>
        <location evidence="2">Secreted</location>
        <location evidence="2">Extracellular space</location>
    </subcellularLocation>
</comment>
<dbReference type="InterPro" id="IPR006644">
    <property type="entry name" value="Cadg"/>
</dbReference>
<dbReference type="InterPro" id="IPR015919">
    <property type="entry name" value="Cadherin-like_sf"/>
</dbReference>
<gene>
    <name evidence="28" type="ORF">OFUS_LOCUS13966</name>
</gene>
<evidence type="ECO:0000256" key="1">
    <source>
        <dbReference type="ARBA" id="ARBA00004135"/>
    </source>
</evidence>
<evidence type="ECO:0000256" key="25">
    <source>
        <dbReference type="SAM" id="MobiDB-lite"/>
    </source>
</evidence>
<evidence type="ECO:0000256" key="15">
    <source>
        <dbReference type="ARBA" id="ARBA00023180"/>
    </source>
</evidence>
<dbReference type="GO" id="GO:0021675">
    <property type="term" value="P:nerve development"/>
    <property type="evidence" value="ECO:0007669"/>
    <property type="project" value="TreeGrafter"/>
</dbReference>
<dbReference type="InterPro" id="IPR041631">
    <property type="entry name" value="Alpha_DG1_N2"/>
</dbReference>
<dbReference type="PANTHER" id="PTHR21559:SF21">
    <property type="entry name" value="DYSTROGLYCAN 1"/>
    <property type="match status" value="1"/>
</dbReference>
<evidence type="ECO:0000256" key="10">
    <source>
        <dbReference type="ARBA" id="ARBA00022692"/>
    </source>
</evidence>
<dbReference type="PANTHER" id="PTHR21559">
    <property type="entry name" value="DYSTROGLYCAN-RELATED"/>
    <property type="match status" value="1"/>
</dbReference>
<evidence type="ECO:0000256" key="2">
    <source>
        <dbReference type="ARBA" id="ARBA00004239"/>
    </source>
</evidence>
<dbReference type="GO" id="GO:0007411">
    <property type="term" value="P:axon guidance"/>
    <property type="evidence" value="ECO:0007669"/>
    <property type="project" value="TreeGrafter"/>
</dbReference>
<name>A0A8J1ULS7_OWEFU</name>
<evidence type="ECO:0000313" key="29">
    <source>
        <dbReference type="Proteomes" id="UP000749559"/>
    </source>
</evidence>
<comment type="function">
    <text evidence="19">The dystroglycan complex is involved in a number of processes including laminin and basement membrane assembly, sarcolemmal stability, cell survival, peripheral nerve myelination, nodal structure, cell migration, and epithelial polarization.</text>
</comment>
<dbReference type="Pfam" id="PF05454">
    <property type="entry name" value="DAG1"/>
    <property type="match status" value="1"/>
</dbReference>
<keyword evidence="6" id="KW-1003">Cell membrane</keyword>
<evidence type="ECO:0000313" key="28">
    <source>
        <dbReference type="EMBL" id="CAH1788430.1"/>
    </source>
</evidence>
<dbReference type="GO" id="GO:0005856">
    <property type="term" value="C:cytoskeleton"/>
    <property type="evidence" value="ECO:0007669"/>
    <property type="project" value="UniProtKB-SubCell"/>
</dbReference>
<keyword evidence="16" id="KW-0206">Cytoskeleton</keyword>
<feature type="region of interest" description="Disordered" evidence="25">
    <location>
        <begin position="330"/>
        <end position="356"/>
    </location>
</feature>
<keyword evidence="7" id="KW-0963">Cytoplasm</keyword>
<evidence type="ECO:0000256" key="13">
    <source>
        <dbReference type="ARBA" id="ARBA00023018"/>
    </source>
</evidence>
<dbReference type="OrthoDB" id="5990676at2759"/>
<evidence type="ECO:0000256" key="5">
    <source>
        <dbReference type="ARBA" id="ARBA00004642"/>
    </source>
</evidence>
<dbReference type="InterPro" id="IPR013783">
    <property type="entry name" value="Ig-like_fold"/>
</dbReference>
<keyword evidence="14" id="KW-1015">Disulfide bond</keyword>
<evidence type="ECO:0000256" key="21">
    <source>
        <dbReference type="ARBA" id="ARBA00026224"/>
    </source>
</evidence>
<dbReference type="InterPro" id="IPR030398">
    <property type="entry name" value="SEA_DG_dom"/>
</dbReference>
<accession>A0A8J1ULS7</accession>
<sequence length="1423" mass="154089">MGPVFFIVWTIWLSVQGVCSGHKEEWRDIGDILQPDAEDFDFPDAIAYVGKLFLYPIPSELKATSIKVVEAGKGTLPNWLHFNDSSNMLQGLPTLSDQGPVYINVHITNPIMDNTQIFQITVKSLPAIVNLKAVKQLNYISNNMHHRELTEQFMTYKSFTCEPYEITFIATLQVNIDMEDISAEERIDIVRRYAHFVSKNAVDLTFVTSSSVKHPDIHILAAGPGNAQIDESLHKVGVDLSWTVACGTFSEIQNFEHVLEHNIGSKRIPGEIGYDVIGWRIESHRALSELRQSRHHLRHIRAVQTPVPTPVFTASSVPSTVVIPSPEQSQTAMHSAGSGVTDQVRTQRSTIAESSSTIDLTASETVDISPTAVQTMLSESVHASSTSGLFSEVSSDFLPSSSLSVASSSLISSSALESSLDIQSSTSTPLLSRTSSIEPSSSSSIASSLLISGSALESSLYTLSSTSTPLLSRTSFIEPSVTSEPVSSSFSRQTSVSIESSYVDVFSSLTMIVTSVIEDSTSFVSESFLTESLDSTLVQSEPSMTSYTIQSTELATSSLSMKASSMSFDERTSFTPTVEFMSSTVEQLTPSSVLSLMSSSSDNMTPSPTSSHDLPVTSTVLQSEYFTILPTGSSVSFVPTSSFDSTAIFTTPLSSSNLELTSLTSNVPSVVMSSTVEDISSTGLSESSSPLQSLTALLTASSVSVISSSFVALESSTVGPSLPVFLSSSQPFSSTDLAISASILDSSSVLSVASSSLIEATSVFSLSTDSSFLPDATSTAIPSSSFSLTSSFSTSFGPSIISTSTTLISDFQTMITSAFITSSSISPSFVSSTATRASSSFLPSFTESYSVVSPLSYKSTTMFIPVSTPVTSSLMVISSIYISQSSSYELPTMFISSSSPILSSPVVFSSSNDFVSSAVISSTSSYSIQSSQASLISSEIILSSSTDLFKSSSFLSPSSSQFISTTSLVSSISRMYSSTVDAIVSSSNMGLSSSSISMSWPTSTSLPVSSTQPVVTTTVAPDHPPVLYNPIDIINVRLGEYFTYKIPSDTFHDFEDGDTNKLSLHLQPVEIDTNIVRTWVKLNTSTSIIYGLPVMNDLMPFSGTRVRVEFILTAEDTSGLLAHDALYIEIDTTNIYTLSFIFYATFEMDYTTFIKDVDILIQLLSNVGAFYGDDNLDFITVYNIFEGSVEIAWSNNSVTSQYCDNTTIRTLYEKLIQTDKGSQMEIPSQIFQNTMLPFIVKSVNYTLEGVCLGQGIGVIPPRPTVIIGLATQSLYNIWLSTILPAVVIAVLLFLVGLILFIFYRYRRHRGHMKPEDKVTYVNNRKPLFLPQEVEMHETPTKPARSTVLDRDREDPSVRHSYPSTSQPTPPQYKLPRDAIFEDIFGPVNSPPPSYHSGNSTPTRLPPVYKLPPPYQPKMNSSDV</sequence>
<evidence type="ECO:0000256" key="9">
    <source>
        <dbReference type="ARBA" id="ARBA00022553"/>
    </source>
</evidence>
<dbReference type="Gene3D" id="2.60.40.10">
    <property type="entry name" value="Immunoglobulins"/>
    <property type="match status" value="2"/>
</dbReference>
<dbReference type="GO" id="GO:0042383">
    <property type="term" value="C:sarcolemma"/>
    <property type="evidence" value="ECO:0007669"/>
    <property type="project" value="UniProtKB-SubCell"/>
</dbReference>
<dbReference type="InterPro" id="IPR027468">
    <property type="entry name" value="Alpha-dystroglycan_domain_2"/>
</dbReference>
<keyword evidence="8" id="KW-0964">Secreted</keyword>
<dbReference type="EMBL" id="CAIIXF020000007">
    <property type="protein sequence ID" value="CAH1788430.1"/>
    <property type="molecule type" value="Genomic_DNA"/>
</dbReference>
<evidence type="ECO:0000256" key="18">
    <source>
        <dbReference type="ARBA" id="ARBA00023257"/>
    </source>
</evidence>
<proteinExistence type="predicted"/>
<evidence type="ECO:0000256" key="12">
    <source>
        <dbReference type="ARBA" id="ARBA00022989"/>
    </source>
</evidence>
<evidence type="ECO:0000256" key="27">
    <source>
        <dbReference type="SAM" id="SignalP"/>
    </source>
</evidence>
<dbReference type="GO" id="GO:0016011">
    <property type="term" value="C:dystroglycan complex"/>
    <property type="evidence" value="ECO:0007669"/>
    <property type="project" value="TreeGrafter"/>
</dbReference>
<evidence type="ECO:0000256" key="19">
    <source>
        <dbReference type="ARBA" id="ARBA00023567"/>
    </source>
</evidence>
<keyword evidence="17" id="KW-0539">Nucleus</keyword>
<feature type="chain" id="PRO_5043938640" description="Dystroglycan 1" evidence="27">
    <location>
        <begin position="22"/>
        <end position="1423"/>
    </location>
</feature>
<organism evidence="28 29">
    <name type="scientific">Owenia fusiformis</name>
    <name type="common">Polychaete worm</name>
    <dbReference type="NCBI Taxonomy" id="6347"/>
    <lineage>
        <taxon>Eukaryota</taxon>
        <taxon>Metazoa</taxon>
        <taxon>Spiralia</taxon>
        <taxon>Lophotrochozoa</taxon>
        <taxon>Annelida</taxon>
        <taxon>Polychaeta</taxon>
        <taxon>Sedentaria</taxon>
        <taxon>Canalipalpata</taxon>
        <taxon>Sabellida</taxon>
        <taxon>Oweniida</taxon>
        <taxon>Oweniidae</taxon>
        <taxon>Owenia</taxon>
    </lineage>
</organism>
<keyword evidence="13" id="KW-0770">Synapse</keyword>
<evidence type="ECO:0000256" key="8">
    <source>
        <dbReference type="ARBA" id="ARBA00022525"/>
    </source>
</evidence>
<dbReference type="SMART" id="SM00736">
    <property type="entry name" value="CADG"/>
    <property type="match status" value="2"/>
</dbReference>
<keyword evidence="12 26" id="KW-1133">Transmembrane helix</keyword>
<evidence type="ECO:0000256" key="26">
    <source>
        <dbReference type="SAM" id="Phobius"/>
    </source>
</evidence>
<evidence type="ECO:0000256" key="3">
    <source>
        <dbReference type="ARBA" id="ARBA00004245"/>
    </source>
</evidence>
<feature type="region of interest" description="Disordered" evidence="25">
    <location>
        <begin position="1331"/>
        <end position="1423"/>
    </location>
</feature>
<dbReference type="GO" id="GO:0005576">
    <property type="term" value="C:extracellular region"/>
    <property type="evidence" value="ECO:0007669"/>
    <property type="project" value="UniProtKB-SubCell"/>
</dbReference>
<keyword evidence="9" id="KW-0597">Phosphoprotein</keyword>
<reference evidence="28" key="1">
    <citation type="submission" date="2022-03" db="EMBL/GenBank/DDBJ databases">
        <authorList>
            <person name="Martin C."/>
        </authorList>
    </citation>
    <scope>NUCLEOTIDE SEQUENCE</scope>
</reference>
<dbReference type="InterPro" id="IPR008465">
    <property type="entry name" value="DAG1_C"/>
</dbReference>
<dbReference type="Pfam" id="PF18424">
    <property type="entry name" value="a_DG1_N2"/>
    <property type="match status" value="1"/>
</dbReference>
<evidence type="ECO:0000256" key="23">
    <source>
        <dbReference type="ARBA" id="ARBA00031034"/>
    </source>
</evidence>
<keyword evidence="15" id="KW-0325">Glycoprotein</keyword>
<feature type="transmembrane region" description="Helical" evidence="26">
    <location>
        <begin position="1277"/>
        <end position="1303"/>
    </location>
</feature>
<keyword evidence="26" id="KW-0472">Membrane</keyword>
<evidence type="ECO:0000256" key="17">
    <source>
        <dbReference type="ARBA" id="ARBA00023242"/>
    </source>
</evidence>
<dbReference type="GO" id="GO:0005509">
    <property type="term" value="F:calcium ion binding"/>
    <property type="evidence" value="ECO:0007669"/>
    <property type="project" value="InterPro"/>
</dbReference>
<comment type="function">
    <text evidence="20">Transmembrane protein that plays important roles in connecting the extracellular matrix to the cytoskeleton. Acts as a cell adhesion receptor in both muscle and non-muscle tissues. Receptor for both DMD and UTRN and, through these interactions, scaffolds axin to the cytoskeleton. Also functions in cell adhesion-mediated signaling and implicated in cell polarity.</text>
</comment>
<protein>
    <recommendedName>
        <fullName evidence="21">Dystroglycan 1</fullName>
    </recommendedName>
    <alternativeName>
        <fullName evidence="23">Dystroglycan</fullName>
    </alternativeName>
    <alternativeName>
        <fullName evidence="22">Dystrophin-associated glycoprotein 1</fullName>
    </alternativeName>
</protein>
<evidence type="ECO:0000256" key="6">
    <source>
        <dbReference type="ARBA" id="ARBA00022475"/>
    </source>
</evidence>
<dbReference type="PROSITE" id="PS51699">
    <property type="entry name" value="SEA_DG"/>
    <property type="match status" value="1"/>
</dbReference>
<evidence type="ECO:0000256" key="4">
    <source>
        <dbReference type="ARBA" id="ARBA00004251"/>
    </source>
</evidence>
<dbReference type="Gene3D" id="3.30.70.1040">
    <property type="entry name" value="Dystroglycan, domain 2"/>
    <property type="match status" value="1"/>
</dbReference>
<evidence type="ECO:0000256" key="16">
    <source>
        <dbReference type="ARBA" id="ARBA00023212"/>
    </source>
</evidence>
<evidence type="ECO:0000256" key="20">
    <source>
        <dbReference type="ARBA" id="ARBA00024991"/>
    </source>
</evidence>
<evidence type="ECO:0000256" key="7">
    <source>
        <dbReference type="ARBA" id="ARBA00022490"/>
    </source>
</evidence>
<evidence type="ECO:0000256" key="22">
    <source>
        <dbReference type="ARBA" id="ARBA00030092"/>
    </source>
</evidence>
<feature type="signal peptide" evidence="27">
    <location>
        <begin position="1"/>
        <end position="21"/>
    </location>
</feature>
<comment type="caution">
    <text evidence="28">The sequence shown here is derived from an EMBL/GenBank/DDBJ whole genome shotgun (WGS) entry which is preliminary data.</text>
</comment>
<keyword evidence="18" id="KW-0628">Postsynaptic cell membrane</keyword>
<evidence type="ECO:0000256" key="24">
    <source>
        <dbReference type="ARBA" id="ARBA00034100"/>
    </source>
</evidence>
<dbReference type="GO" id="GO:0045211">
    <property type="term" value="C:postsynaptic membrane"/>
    <property type="evidence" value="ECO:0007669"/>
    <property type="project" value="UniProtKB-SubCell"/>
</dbReference>
<dbReference type="GO" id="GO:0002009">
    <property type="term" value="P:morphogenesis of an epithelium"/>
    <property type="evidence" value="ECO:0007669"/>
    <property type="project" value="TreeGrafter"/>
</dbReference>
<evidence type="ECO:0000256" key="11">
    <source>
        <dbReference type="ARBA" id="ARBA00022729"/>
    </source>
</evidence>
<dbReference type="Proteomes" id="UP000749559">
    <property type="component" value="Unassembled WGS sequence"/>
</dbReference>
<keyword evidence="29" id="KW-1185">Reference proteome</keyword>
<keyword evidence="10 26" id="KW-0812">Transmembrane</keyword>
<evidence type="ECO:0000256" key="14">
    <source>
        <dbReference type="ARBA" id="ARBA00023157"/>
    </source>
</evidence>